<evidence type="ECO:0000256" key="1">
    <source>
        <dbReference type="ARBA" id="ARBA00023015"/>
    </source>
</evidence>
<dbReference type="GO" id="GO:0003677">
    <property type="term" value="F:DNA binding"/>
    <property type="evidence" value="ECO:0007669"/>
    <property type="project" value="UniProtKB-KW"/>
</dbReference>
<dbReference type="EMBL" id="QXTG01000001">
    <property type="protein sequence ID" value="RIX29927.1"/>
    <property type="molecule type" value="Genomic_DNA"/>
</dbReference>
<evidence type="ECO:0000259" key="4">
    <source>
        <dbReference type="PROSITE" id="PS50987"/>
    </source>
</evidence>
<dbReference type="SUPFAM" id="SSF46785">
    <property type="entry name" value="Winged helix' DNA-binding domain"/>
    <property type="match status" value="1"/>
</dbReference>
<keyword evidence="2" id="KW-0238">DNA-binding</keyword>
<dbReference type="InterPro" id="IPR036390">
    <property type="entry name" value="WH_DNA-bd_sf"/>
</dbReference>
<dbReference type="NCBIfam" id="NF033788">
    <property type="entry name" value="HTH_metalloreg"/>
    <property type="match status" value="1"/>
</dbReference>
<proteinExistence type="predicted"/>
<keyword evidence="1" id="KW-0805">Transcription regulation</keyword>
<dbReference type="GO" id="GO:0003700">
    <property type="term" value="F:DNA-binding transcription factor activity"/>
    <property type="evidence" value="ECO:0007669"/>
    <property type="project" value="InterPro"/>
</dbReference>
<dbReference type="PROSITE" id="PS50987">
    <property type="entry name" value="HTH_ARSR_2"/>
    <property type="match status" value="1"/>
</dbReference>
<dbReference type="CDD" id="cd00090">
    <property type="entry name" value="HTH_ARSR"/>
    <property type="match status" value="1"/>
</dbReference>
<organism evidence="5 6">
    <name type="scientific">Amnibacterium setariae</name>
    <dbReference type="NCBI Taxonomy" id="2306585"/>
    <lineage>
        <taxon>Bacteria</taxon>
        <taxon>Bacillati</taxon>
        <taxon>Actinomycetota</taxon>
        <taxon>Actinomycetes</taxon>
        <taxon>Micrococcales</taxon>
        <taxon>Microbacteriaceae</taxon>
        <taxon>Amnibacterium</taxon>
    </lineage>
</organism>
<dbReference type="RefSeq" id="WP_119480290.1">
    <property type="nucleotide sequence ID" value="NZ_QXTG01000001.1"/>
</dbReference>
<dbReference type="InterPro" id="IPR011991">
    <property type="entry name" value="ArsR-like_HTH"/>
</dbReference>
<evidence type="ECO:0000313" key="5">
    <source>
        <dbReference type="EMBL" id="RIX29927.1"/>
    </source>
</evidence>
<feature type="domain" description="HTH arsR-type" evidence="4">
    <location>
        <begin position="1"/>
        <end position="98"/>
    </location>
</feature>
<dbReference type="Gene3D" id="1.10.10.10">
    <property type="entry name" value="Winged helix-like DNA-binding domain superfamily/Winged helix DNA-binding domain"/>
    <property type="match status" value="1"/>
</dbReference>
<protein>
    <submittedName>
        <fullName evidence="5">ArsR family transcriptional regulator</fullName>
    </submittedName>
</protein>
<dbReference type="SMART" id="SM00418">
    <property type="entry name" value="HTH_ARSR"/>
    <property type="match status" value="1"/>
</dbReference>
<keyword evidence="6" id="KW-1185">Reference proteome</keyword>
<reference evidence="6" key="1">
    <citation type="submission" date="2018-09" db="EMBL/GenBank/DDBJ databases">
        <authorList>
            <person name="Kim I."/>
        </authorList>
    </citation>
    <scope>NUCLEOTIDE SEQUENCE [LARGE SCALE GENOMIC DNA]</scope>
    <source>
        <strain evidence="6">DD4a</strain>
    </source>
</reference>
<dbReference type="Pfam" id="PF01022">
    <property type="entry name" value="HTH_5"/>
    <property type="match status" value="1"/>
</dbReference>
<dbReference type="InterPro" id="IPR001845">
    <property type="entry name" value="HTH_ArsR_DNA-bd_dom"/>
</dbReference>
<dbReference type="Proteomes" id="UP000265742">
    <property type="component" value="Unassembled WGS sequence"/>
</dbReference>
<gene>
    <name evidence="5" type="ORF">D1781_00115</name>
</gene>
<keyword evidence="3" id="KW-0804">Transcription</keyword>
<evidence type="ECO:0000256" key="2">
    <source>
        <dbReference type="ARBA" id="ARBA00023125"/>
    </source>
</evidence>
<dbReference type="OrthoDB" id="3628603at2"/>
<name>A0A3A1U3B9_9MICO</name>
<comment type="caution">
    <text evidence="5">The sequence shown here is derived from an EMBL/GenBank/DDBJ whole genome shotgun (WGS) entry which is preliminary data.</text>
</comment>
<dbReference type="PANTHER" id="PTHR33154:SF33">
    <property type="entry name" value="TRANSCRIPTIONAL REPRESSOR SDPR"/>
    <property type="match status" value="1"/>
</dbReference>
<dbReference type="AlphaFoldDB" id="A0A3A1U3B9"/>
<dbReference type="InterPro" id="IPR051081">
    <property type="entry name" value="HTH_MetalResp_TranReg"/>
</dbReference>
<evidence type="ECO:0000313" key="6">
    <source>
        <dbReference type="Proteomes" id="UP000265742"/>
    </source>
</evidence>
<dbReference type="InterPro" id="IPR036388">
    <property type="entry name" value="WH-like_DNA-bd_sf"/>
</dbReference>
<evidence type="ECO:0000256" key="3">
    <source>
        <dbReference type="ARBA" id="ARBA00023163"/>
    </source>
</evidence>
<accession>A0A3A1U3B9</accession>
<sequence>MADLFDVIADPTRRELLRALLSRTEEPDGTGEASVGQLVAELGLSQPTVSKHLKTLREFQVVTVREQGQHRYYRLEPTSLEPVAEWLGAFLKPAVAADRPVGDEVEEVVRLAPVHPLTPRARTAAVRIGSTAAAVVGRLRR</sequence>
<dbReference type="PANTHER" id="PTHR33154">
    <property type="entry name" value="TRANSCRIPTIONAL REGULATOR, ARSR FAMILY"/>
    <property type="match status" value="1"/>
</dbReference>